<evidence type="ECO:0000259" key="3">
    <source>
        <dbReference type="PROSITE" id="PS01124"/>
    </source>
</evidence>
<sequence length="317" mass="33534">MDIIRIAVVAFDGITPFHLSVPCLVFGSADAGLASFDVTVCAASTGSLRTSAGFAIAVESDLRALADAAIVVVPSWHDDYRPAPPALLDALRAAHGRGARIVGLCLGAFVLAEAGLLDGRGATTHWASAAELARRHPRVRVDADVLYVDGGGVLTSAGVAAGLDCSLHLLRQLAGAEVANRVARRLLVAPHRAGGQAQFIERPVPAAGQGGRFAQVLEWVLAHLAQEHSIDALAERAAMSRRNFTRHFRQSTGTSFKQWLLGQRLAQAQLLLESGDTPVELVAQAAGFGSALSLRQHFRAAFQTSPSQYRKQFRAAA</sequence>
<feature type="domain" description="HTH araC/xylS-type" evidence="3">
    <location>
        <begin position="214"/>
        <end position="312"/>
    </location>
</feature>
<evidence type="ECO:0000313" key="4">
    <source>
        <dbReference type="EMBL" id="WUR13268.1"/>
    </source>
</evidence>
<dbReference type="PANTHER" id="PTHR43130">
    <property type="entry name" value="ARAC-FAMILY TRANSCRIPTIONAL REGULATOR"/>
    <property type="match status" value="1"/>
</dbReference>
<dbReference type="InterPro" id="IPR018060">
    <property type="entry name" value="HTH_AraC"/>
</dbReference>
<dbReference type="InterPro" id="IPR002818">
    <property type="entry name" value="DJ-1/PfpI"/>
</dbReference>
<dbReference type="Pfam" id="PF01965">
    <property type="entry name" value="DJ-1_PfpI"/>
    <property type="match status" value="1"/>
</dbReference>
<dbReference type="CDD" id="cd03137">
    <property type="entry name" value="GATase1_AraC_1"/>
    <property type="match status" value="1"/>
</dbReference>
<accession>A0ABZ1UKR4</accession>
<dbReference type="Proteomes" id="UP000321323">
    <property type="component" value="Chromosome"/>
</dbReference>
<dbReference type="EMBL" id="CP136508">
    <property type="protein sequence ID" value="WUR13268.1"/>
    <property type="molecule type" value="Genomic_DNA"/>
</dbReference>
<gene>
    <name evidence="4" type="ORF">E7V67_026900</name>
</gene>
<reference evidence="4 5" key="1">
    <citation type="journal article" date="2019" name="Int. J. Syst. Evol. Microbiol.">
        <title>The Draft Whole-Genome Sequence of the Antibiotic Producer Empedobacter haloabium ATCC 31962 Provides Indications for Its Taxonomic Reclassification.</title>
        <authorList>
            <person name="Miess H."/>
            <person name="Arlt P."/>
            <person name="Apel A.K."/>
            <person name="Weber T."/>
            <person name="Nieselt K."/>
            <person name="Hanssen F."/>
            <person name="Czemmel S."/>
            <person name="Nahnsen S."/>
            <person name="Gross H."/>
        </authorList>
    </citation>
    <scope>NUCLEOTIDE SEQUENCE [LARGE SCALE GENOMIC DNA]</scope>
    <source>
        <strain evidence="4 5">ATCC 31962</strain>
    </source>
</reference>
<dbReference type="Gene3D" id="1.10.10.60">
    <property type="entry name" value="Homeodomain-like"/>
    <property type="match status" value="1"/>
</dbReference>
<protein>
    <submittedName>
        <fullName evidence="4">Helix-turn-helix domain-containing protein</fullName>
    </submittedName>
</protein>
<evidence type="ECO:0000313" key="5">
    <source>
        <dbReference type="Proteomes" id="UP000321323"/>
    </source>
</evidence>
<dbReference type="PROSITE" id="PS01124">
    <property type="entry name" value="HTH_ARAC_FAMILY_2"/>
    <property type="match status" value="1"/>
</dbReference>
<name>A0ABZ1UKR4_9BURK</name>
<dbReference type="PANTHER" id="PTHR43130:SF3">
    <property type="entry name" value="HTH-TYPE TRANSCRIPTIONAL REGULATOR RV1931C"/>
    <property type="match status" value="1"/>
</dbReference>
<dbReference type="Gene3D" id="3.40.50.880">
    <property type="match status" value="1"/>
</dbReference>
<evidence type="ECO:0000256" key="2">
    <source>
        <dbReference type="ARBA" id="ARBA00023163"/>
    </source>
</evidence>
<dbReference type="SUPFAM" id="SSF46689">
    <property type="entry name" value="Homeodomain-like"/>
    <property type="match status" value="2"/>
</dbReference>
<keyword evidence="5" id="KW-1185">Reference proteome</keyword>
<keyword evidence="1" id="KW-0805">Transcription regulation</keyword>
<evidence type="ECO:0000256" key="1">
    <source>
        <dbReference type="ARBA" id="ARBA00023015"/>
    </source>
</evidence>
<dbReference type="InterPro" id="IPR009057">
    <property type="entry name" value="Homeodomain-like_sf"/>
</dbReference>
<keyword evidence="2" id="KW-0804">Transcription</keyword>
<dbReference type="InterPro" id="IPR052158">
    <property type="entry name" value="INH-QAR"/>
</dbReference>
<organism evidence="4 5">
    <name type="scientific">[Empedobacter] haloabium</name>
    <dbReference type="NCBI Taxonomy" id="592317"/>
    <lineage>
        <taxon>Bacteria</taxon>
        <taxon>Pseudomonadati</taxon>
        <taxon>Pseudomonadota</taxon>
        <taxon>Betaproteobacteria</taxon>
        <taxon>Burkholderiales</taxon>
        <taxon>Oxalobacteraceae</taxon>
        <taxon>Telluria group</taxon>
        <taxon>Telluria group incertae sedis</taxon>
    </lineage>
</organism>
<dbReference type="SUPFAM" id="SSF52317">
    <property type="entry name" value="Class I glutamine amidotransferase-like"/>
    <property type="match status" value="1"/>
</dbReference>
<dbReference type="InterPro" id="IPR029062">
    <property type="entry name" value="Class_I_gatase-like"/>
</dbReference>
<dbReference type="Pfam" id="PF12833">
    <property type="entry name" value="HTH_18"/>
    <property type="match status" value="1"/>
</dbReference>
<dbReference type="SMART" id="SM00342">
    <property type="entry name" value="HTH_ARAC"/>
    <property type="match status" value="1"/>
</dbReference>
<proteinExistence type="predicted"/>